<dbReference type="EMBL" id="LR862145">
    <property type="protein sequence ID" value="CAD1825757.1"/>
    <property type="molecule type" value="Genomic_DNA"/>
</dbReference>
<protein>
    <submittedName>
        <fullName evidence="1">Uncharacterized protein</fullName>
    </submittedName>
</protein>
<accession>A0A6V7P4N5</accession>
<dbReference type="Pfam" id="PF08284">
    <property type="entry name" value="RVP_2"/>
    <property type="match status" value="1"/>
</dbReference>
<reference evidence="1" key="1">
    <citation type="submission" date="2020-07" db="EMBL/GenBank/DDBJ databases">
        <authorList>
            <person name="Lin J."/>
        </authorList>
    </citation>
    <scope>NUCLEOTIDE SEQUENCE</scope>
</reference>
<dbReference type="Gene3D" id="2.40.70.10">
    <property type="entry name" value="Acid Proteases"/>
    <property type="match status" value="1"/>
</dbReference>
<sequence>MSAGRSSVPHQPEGSRAALSGRVFAAQVEEPAVPDNVVAGIVLINGTRARAFFDTSASNSFIGISLARTHGIAISDSPDAWWVYTPEHTFSFKKECAACPVQIGD</sequence>
<evidence type="ECO:0000313" key="1">
    <source>
        <dbReference type="EMBL" id="CAD1825757.1"/>
    </source>
</evidence>
<name>A0A6V7P4N5_ANACO</name>
<dbReference type="InterPro" id="IPR021109">
    <property type="entry name" value="Peptidase_aspartic_dom_sf"/>
</dbReference>
<organism evidence="1">
    <name type="scientific">Ananas comosus var. bracteatus</name>
    <name type="common">red pineapple</name>
    <dbReference type="NCBI Taxonomy" id="296719"/>
    <lineage>
        <taxon>Eukaryota</taxon>
        <taxon>Viridiplantae</taxon>
        <taxon>Streptophyta</taxon>
        <taxon>Embryophyta</taxon>
        <taxon>Tracheophyta</taxon>
        <taxon>Spermatophyta</taxon>
        <taxon>Magnoliopsida</taxon>
        <taxon>Liliopsida</taxon>
        <taxon>Poales</taxon>
        <taxon>Bromeliaceae</taxon>
        <taxon>Bromelioideae</taxon>
        <taxon>Ananas</taxon>
    </lineage>
</organism>
<gene>
    <name evidence="1" type="ORF">CB5_LOCUS8968</name>
</gene>
<proteinExistence type="predicted"/>
<dbReference type="AlphaFoldDB" id="A0A6V7P4N5"/>